<dbReference type="EMBL" id="MU854319">
    <property type="protein sequence ID" value="KAK4044437.1"/>
    <property type="molecule type" value="Genomic_DNA"/>
</dbReference>
<dbReference type="Proteomes" id="UP001303115">
    <property type="component" value="Unassembled WGS sequence"/>
</dbReference>
<name>A0AAN6SVU2_9PEZI</name>
<reference evidence="2" key="1">
    <citation type="journal article" date="2023" name="Mol. Phylogenet. Evol.">
        <title>Genome-scale phylogeny and comparative genomics of the fungal order Sordariales.</title>
        <authorList>
            <person name="Hensen N."/>
            <person name="Bonometti L."/>
            <person name="Westerberg I."/>
            <person name="Brannstrom I.O."/>
            <person name="Guillou S."/>
            <person name="Cros-Aarteil S."/>
            <person name="Calhoun S."/>
            <person name="Haridas S."/>
            <person name="Kuo A."/>
            <person name="Mondo S."/>
            <person name="Pangilinan J."/>
            <person name="Riley R."/>
            <person name="LaButti K."/>
            <person name="Andreopoulos B."/>
            <person name="Lipzen A."/>
            <person name="Chen C."/>
            <person name="Yan M."/>
            <person name="Daum C."/>
            <person name="Ng V."/>
            <person name="Clum A."/>
            <person name="Steindorff A."/>
            <person name="Ohm R.A."/>
            <person name="Martin F."/>
            <person name="Silar P."/>
            <person name="Natvig D.O."/>
            <person name="Lalanne C."/>
            <person name="Gautier V."/>
            <person name="Ament-Velasquez S.L."/>
            <person name="Kruys A."/>
            <person name="Hutchinson M.I."/>
            <person name="Powell A.J."/>
            <person name="Barry K."/>
            <person name="Miller A.N."/>
            <person name="Grigoriev I.V."/>
            <person name="Debuchy R."/>
            <person name="Gladieux P."/>
            <person name="Hiltunen Thoren M."/>
            <person name="Johannesson H."/>
        </authorList>
    </citation>
    <scope>NUCLEOTIDE SEQUENCE [LARGE SCALE GENOMIC DNA]</scope>
    <source>
        <strain evidence="2">CBS 284.82</strain>
    </source>
</reference>
<proteinExistence type="predicted"/>
<protein>
    <submittedName>
        <fullName evidence="1">Uncharacterized protein</fullName>
    </submittedName>
</protein>
<gene>
    <name evidence="1" type="ORF">C8A01DRAFT_42862</name>
</gene>
<comment type="caution">
    <text evidence="1">The sequence shown here is derived from an EMBL/GenBank/DDBJ whole genome shotgun (WGS) entry which is preliminary data.</text>
</comment>
<accession>A0AAN6SVU2</accession>
<keyword evidence="2" id="KW-1185">Reference proteome</keyword>
<dbReference type="AlphaFoldDB" id="A0AAN6SVU2"/>
<sequence>MAPYMSLEHAHRSYGPVDRDALSGRLSKSERGLLRVGLVKSEQWRRLPTEGLYQIVISEVLDNGLTYALERSGGRAFAVTSVLDLGLRMMESLRGRNALENLARKAICVWRERPVPDPVIEPWNVDVPAAVDEFLRCVRYRFPIVKLDDRNGFCHEEENQTMPYSWVDEYSTLEQFDFNPKAAAVLHLNWQYILTQSPQLVEKLYWTRLKADIARRQSREDEHLAETVRFHRLQFHLAAMVTHHLCHLFVNFLRASEDLARAVTDADFMRLVRRYDPGAEFEIEFFGGRPKLFIDQRGPREDSYPGQSYVIKRGKGGGRVAAVVAQYKIESYLKGDFAVPLLTEVEGDVFPMERYQDVMRRYGGSRHESCQWREGQTGTRRVAEVGSFDQQAFSVPWDIQGAEYQMLKKACFDPAIRVVDPMGF</sequence>
<evidence type="ECO:0000313" key="2">
    <source>
        <dbReference type="Proteomes" id="UP001303115"/>
    </source>
</evidence>
<evidence type="ECO:0000313" key="1">
    <source>
        <dbReference type="EMBL" id="KAK4044437.1"/>
    </source>
</evidence>
<organism evidence="1 2">
    <name type="scientific">Parachaetomium inaequale</name>
    <dbReference type="NCBI Taxonomy" id="2588326"/>
    <lineage>
        <taxon>Eukaryota</taxon>
        <taxon>Fungi</taxon>
        <taxon>Dikarya</taxon>
        <taxon>Ascomycota</taxon>
        <taxon>Pezizomycotina</taxon>
        <taxon>Sordariomycetes</taxon>
        <taxon>Sordariomycetidae</taxon>
        <taxon>Sordariales</taxon>
        <taxon>Chaetomiaceae</taxon>
        <taxon>Parachaetomium</taxon>
    </lineage>
</organism>